<feature type="domain" description="Glycosyltransferase 2-like" evidence="1">
    <location>
        <begin position="8"/>
        <end position="112"/>
    </location>
</feature>
<evidence type="ECO:0000259" key="1">
    <source>
        <dbReference type="Pfam" id="PF00535"/>
    </source>
</evidence>
<dbReference type="GO" id="GO:0016758">
    <property type="term" value="F:hexosyltransferase activity"/>
    <property type="evidence" value="ECO:0007669"/>
    <property type="project" value="UniProtKB-ARBA"/>
</dbReference>
<dbReference type="Pfam" id="PF00535">
    <property type="entry name" value="Glycos_transf_2"/>
    <property type="match status" value="1"/>
</dbReference>
<name>A0A5C7FYS5_9BURK</name>
<dbReference type="Gene3D" id="3.90.550.10">
    <property type="entry name" value="Spore Coat Polysaccharide Biosynthesis Protein SpsA, Chain A"/>
    <property type="match status" value="1"/>
</dbReference>
<gene>
    <name evidence="2" type="ORF">FVD38_10415</name>
</gene>
<keyword evidence="3" id="KW-1185">Reference proteome</keyword>
<dbReference type="CDD" id="cd06433">
    <property type="entry name" value="GT_2_WfgS_like"/>
    <property type="match status" value="1"/>
</dbReference>
<protein>
    <submittedName>
        <fullName evidence="2">Glycosyltransferase</fullName>
    </submittedName>
</protein>
<dbReference type="EMBL" id="VPFD01000009">
    <property type="protein sequence ID" value="TXG00088.1"/>
    <property type="molecule type" value="Genomic_DNA"/>
</dbReference>
<evidence type="ECO:0000313" key="3">
    <source>
        <dbReference type="Proteomes" id="UP000321413"/>
    </source>
</evidence>
<keyword evidence="2" id="KW-0808">Transferase</keyword>
<proteinExistence type="predicted"/>
<dbReference type="InterPro" id="IPR001173">
    <property type="entry name" value="Glyco_trans_2-like"/>
</dbReference>
<dbReference type="AlphaFoldDB" id="A0A5C7FYS5"/>
<dbReference type="RefSeq" id="WP_147934754.1">
    <property type="nucleotide sequence ID" value="NZ_VPFD01000009.1"/>
</dbReference>
<dbReference type="SUPFAM" id="SSF53448">
    <property type="entry name" value="Nucleotide-diphospho-sugar transferases"/>
    <property type="match status" value="1"/>
</dbReference>
<accession>A0A5C7FYS5</accession>
<dbReference type="PANTHER" id="PTHR22916">
    <property type="entry name" value="GLYCOSYLTRANSFERASE"/>
    <property type="match status" value="1"/>
</dbReference>
<organism evidence="2 3">
    <name type="scientific">Massilia arenae</name>
    <dbReference type="NCBI Taxonomy" id="2603288"/>
    <lineage>
        <taxon>Bacteria</taxon>
        <taxon>Pseudomonadati</taxon>
        <taxon>Pseudomonadota</taxon>
        <taxon>Betaproteobacteria</taxon>
        <taxon>Burkholderiales</taxon>
        <taxon>Oxalobacteraceae</taxon>
        <taxon>Telluria group</taxon>
        <taxon>Massilia</taxon>
    </lineage>
</organism>
<sequence length="260" mass="28225">MPNPPTFSIVTCTWNSAATLADTLASVQAQTCRDLEHIFVDGGSNDATLDTLAAYPGNKRVLRDVRGGIGHAMNRGIAAAGGRYVAHLHSDDYYAGPAALATVRRRIEQAGKGGGPPAWVVGNIQVLREGRLLPPNPMPPFSYRSFAAGRAWVPHPAVFVRRDAFALVGGFDEGLRYAMDIDLWLRLGMVSPPALVDAVLAVFRDHAGSVSSRNRIAARREEFAVRRRHAGKAPLSFGIYCLRYLKRMRALHAQDGQAQA</sequence>
<dbReference type="InterPro" id="IPR029044">
    <property type="entry name" value="Nucleotide-diphossugar_trans"/>
</dbReference>
<reference evidence="2 3" key="1">
    <citation type="submission" date="2019-08" db="EMBL/GenBank/DDBJ databases">
        <title>Massilia golmudensis sp. nov., isolated from sand in the Qinghai-Tibetan Plateau.</title>
        <authorList>
            <person name="Zhang B."/>
        </authorList>
    </citation>
    <scope>NUCLEOTIDE SEQUENCE [LARGE SCALE GENOMIC DNA]</scope>
    <source>
        <strain evidence="2 3">GEM5</strain>
    </source>
</reference>
<dbReference type="Proteomes" id="UP000321413">
    <property type="component" value="Unassembled WGS sequence"/>
</dbReference>
<comment type="caution">
    <text evidence="2">The sequence shown here is derived from an EMBL/GenBank/DDBJ whole genome shotgun (WGS) entry which is preliminary data.</text>
</comment>
<dbReference type="PANTHER" id="PTHR22916:SF3">
    <property type="entry name" value="UDP-GLCNAC:BETAGAL BETA-1,3-N-ACETYLGLUCOSAMINYLTRANSFERASE-LIKE PROTEIN 1"/>
    <property type="match status" value="1"/>
</dbReference>
<evidence type="ECO:0000313" key="2">
    <source>
        <dbReference type="EMBL" id="TXG00088.1"/>
    </source>
</evidence>